<dbReference type="Gene3D" id="1.10.630.10">
    <property type="entry name" value="Cytochrome P450"/>
    <property type="match status" value="1"/>
</dbReference>
<dbReference type="EMBL" id="JBANRG010000050">
    <property type="protein sequence ID" value="KAK7444524.1"/>
    <property type="molecule type" value="Genomic_DNA"/>
</dbReference>
<name>A0ABR1JJ52_9AGAR</name>
<dbReference type="PANTHER" id="PTHR24305">
    <property type="entry name" value="CYTOCHROME P450"/>
    <property type="match status" value="1"/>
</dbReference>
<dbReference type="PANTHER" id="PTHR24305:SF187">
    <property type="entry name" value="P450, PUTATIVE (EUROFUNG)-RELATED"/>
    <property type="match status" value="1"/>
</dbReference>
<dbReference type="EMBL" id="JBANRG010000014">
    <property type="protein sequence ID" value="KAK7460947.1"/>
    <property type="molecule type" value="Genomic_DNA"/>
</dbReference>
<organism evidence="9 10">
    <name type="scientific">Marasmiellus scandens</name>
    <dbReference type="NCBI Taxonomy" id="2682957"/>
    <lineage>
        <taxon>Eukaryota</taxon>
        <taxon>Fungi</taxon>
        <taxon>Dikarya</taxon>
        <taxon>Basidiomycota</taxon>
        <taxon>Agaricomycotina</taxon>
        <taxon>Agaricomycetes</taxon>
        <taxon>Agaricomycetidae</taxon>
        <taxon>Agaricales</taxon>
        <taxon>Marasmiineae</taxon>
        <taxon>Omphalotaceae</taxon>
        <taxon>Marasmiellus</taxon>
    </lineage>
</organism>
<comment type="cofactor">
    <cofactor evidence="1">
        <name>heme</name>
        <dbReference type="ChEBI" id="CHEBI:30413"/>
    </cofactor>
</comment>
<dbReference type="InterPro" id="IPR001128">
    <property type="entry name" value="Cyt_P450"/>
</dbReference>
<dbReference type="CDD" id="cd11061">
    <property type="entry name" value="CYP67-like"/>
    <property type="match status" value="1"/>
</dbReference>
<keyword evidence="5" id="KW-0560">Oxidoreductase</keyword>
<dbReference type="Proteomes" id="UP001498398">
    <property type="component" value="Unassembled WGS sequence"/>
</dbReference>
<proteinExistence type="inferred from homology"/>
<keyword evidence="6" id="KW-0408">Iron</keyword>
<comment type="similarity">
    <text evidence="3">Belongs to the cytochrome P450 family.</text>
</comment>
<evidence type="ECO:0000313" key="10">
    <source>
        <dbReference type="Proteomes" id="UP001498398"/>
    </source>
</evidence>
<protein>
    <recommendedName>
        <fullName evidence="11">Cytochrome P450</fullName>
    </recommendedName>
</protein>
<dbReference type="InterPro" id="IPR050121">
    <property type="entry name" value="Cytochrome_P450_monoxygenase"/>
</dbReference>
<evidence type="ECO:0000256" key="7">
    <source>
        <dbReference type="ARBA" id="ARBA00023033"/>
    </source>
</evidence>
<reference evidence="9 10" key="1">
    <citation type="submission" date="2024-01" db="EMBL/GenBank/DDBJ databases">
        <title>A draft genome for the cacao thread blight pathogen Marasmiellus scandens.</title>
        <authorList>
            <person name="Baruah I.K."/>
            <person name="Leung J."/>
            <person name="Bukari Y."/>
            <person name="Amoako-Attah I."/>
            <person name="Meinhardt L.W."/>
            <person name="Bailey B.A."/>
            <person name="Cohen S.P."/>
        </authorList>
    </citation>
    <scope>NUCLEOTIDE SEQUENCE [LARGE SCALE GENOMIC DNA]</scope>
    <source>
        <strain evidence="9 10">GH-19</strain>
    </source>
</reference>
<evidence type="ECO:0000313" key="8">
    <source>
        <dbReference type="EMBL" id="KAK7444524.1"/>
    </source>
</evidence>
<gene>
    <name evidence="9" type="ORF">VKT23_008875</name>
    <name evidence="8" type="ORF">VKT23_015202</name>
</gene>
<sequence>MKSWHDKYGPVVRTGPNEVSITDVDAMQAVLGTSGFPKGQFYDGRWDPKAPAGSLIILQGEEHTNRRRLWTRGMSPQSLKEYERLIGKRVNLLIEKLEALAGIDSSIDLAAWISYFTFDFMGDMMFGGGFELLRDSGDKNGLLEVMKQFAIAVQVICHIPWAATVMNKIPVFGRNTKRLRAFGVEAATRRVKMGASSKDLWYHLTDEAGFEKVRPSLASVVADGALAIVAGADTTVSALSSLFYFLLSNPNHYKKLQEEVDTVYPPGSDPLDVSKHSELKYMNACINEALRLQPPVSTNGPRSSDGRVLAGHFVPPGTQVYVPPYSLHRDPRYFSSPNEFLPERWLDPTTSNVAAFIPFSYGPANCVGKVLARQEMFMVTSTLLQKFYFSFAKGFRLESWPENLRDHFVTTRGPLLVNIRTR</sequence>
<keyword evidence="7" id="KW-0503">Monooxygenase</keyword>
<keyword evidence="4" id="KW-0479">Metal-binding</keyword>
<evidence type="ECO:0000256" key="3">
    <source>
        <dbReference type="ARBA" id="ARBA00010617"/>
    </source>
</evidence>
<dbReference type="PRINTS" id="PR00463">
    <property type="entry name" value="EP450I"/>
</dbReference>
<dbReference type="InterPro" id="IPR036396">
    <property type="entry name" value="Cyt_P450_sf"/>
</dbReference>
<evidence type="ECO:0000313" key="9">
    <source>
        <dbReference type="EMBL" id="KAK7460947.1"/>
    </source>
</evidence>
<evidence type="ECO:0000256" key="4">
    <source>
        <dbReference type="ARBA" id="ARBA00022723"/>
    </source>
</evidence>
<accession>A0ABR1JJ52</accession>
<comment type="caution">
    <text evidence="9">The sequence shown here is derived from an EMBL/GenBank/DDBJ whole genome shotgun (WGS) entry which is preliminary data.</text>
</comment>
<evidence type="ECO:0008006" key="11">
    <source>
        <dbReference type="Google" id="ProtNLM"/>
    </source>
</evidence>
<evidence type="ECO:0000256" key="2">
    <source>
        <dbReference type="ARBA" id="ARBA00005179"/>
    </source>
</evidence>
<evidence type="ECO:0000256" key="6">
    <source>
        <dbReference type="ARBA" id="ARBA00023004"/>
    </source>
</evidence>
<evidence type="ECO:0000256" key="5">
    <source>
        <dbReference type="ARBA" id="ARBA00023002"/>
    </source>
</evidence>
<dbReference type="PRINTS" id="PR00385">
    <property type="entry name" value="P450"/>
</dbReference>
<keyword evidence="10" id="KW-1185">Reference proteome</keyword>
<dbReference type="InterPro" id="IPR002401">
    <property type="entry name" value="Cyt_P450_E_grp-I"/>
</dbReference>
<evidence type="ECO:0000256" key="1">
    <source>
        <dbReference type="ARBA" id="ARBA00001971"/>
    </source>
</evidence>
<dbReference type="Pfam" id="PF00067">
    <property type="entry name" value="p450"/>
    <property type="match status" value="1"/>
</dbReference>
<comment type="pathway">
    <text evidence="2">Secondary metabolite biosynthesis.</text>
</comment>
<dbReference type="SUPFAM" id="SSF48264">
    <property type="entry name" value="Cytochrome P450"/>
    <property type="match status" value="1"/>
</dbReference>